<dbReference type="SUPFAM" id="SSF51110">
    <property type="entry name" value="alpha-D-mannose-specific plant lectins"/>
    <property type="match status" value="1"/>
</dbReference>
<dbReference type="Gene3D" id="2.90.10.10">
    <property type="entry name" value="Bulb-type lectin domain"/>
    <property type="match status" value="2"/>
</dbReference>
<dbReference type="InterPro" id="IPR001480">
    <property type="entry name" value="Bulb-type_lectin_dom"/>
</dbReference>
<keyword evidence="2" id="KW-0430">Lectin</keyword>
<dbReference type="GO" id="GO:0030246">
    <property type="term" value="F:carbohydrate binding"/>
    <property type="evidence" value="ECO:0007669"/>
    <property type="project" value="UniProtKB-KW"/>
</dbReference>
<name>A0A455IC46_9MONI</name>
<dbReference type="InterPro" id="IPR036426">
    <property type="entry name" value="Bulb-type_lectin_dom_sf"/>
</dbReference>
<sequence length="143" mass="15216">MAQPGYAGNVLLQGNRLNPGTSLTQGPYSLRMQTDCNLVLYKNGNRPLWASNTNQKGTGCYLIMQTDGNAALYTSARKALWATGTNGRNDGAHHLILQADGNLVMYNGGGAAIWASGTDGRMAPQSLDGRKLLHGVLASFPHN</sequence>
<reference evidence="2" key="1">
    <citation type="submission" date="2017-02" db="EMBL/GenBank/DDBJ databases">
        <title>Mannose binding lectins from Microsorum.</title>
        <authorList>
            <person name="Upadhyay S.K."/>
        </authorList>
    </citation>
    <scope>NUCLEOTIDE SEQUENCE</scope>
    <source>
        <strain evidence="2">MBL1</strain>
    </source>
</reference>
<dbReference type="PROSITE" id="PS50927">
    <property type="entry name" value="BULB_LECTIN"/>
    <property type="match status" value="1"/>
</dbReference>
<proteinExistence type="evidence at transcript level"/>
<dbReference type="CDD" id="cd00028">
    <property type="entry name" value="B_lectin"/>
    <property type="match status" value="1"/>
</dbReference>
<feature type="domain" description="Bulb-type lectin" evidence="1">
    <location>
        <begin position="8"/>
        <end position="118"/>
    </location>
</feature>
<evidence type="ECO:0000313" key="2">
    <source>
        <dbReference type="EMBL" id="AUX13429.1"/>
    </source>
</evidence>
<dbReference type="AlphaFoldDB" id="A0A455IC46"/>
<evidence type="ECO:0000259" key="1">
    <source>
        <dbReference type="PROSITE" id="PS50927"/>
    </source>
</evidence>
<accession>A0A455IC46</accession>
<organism evidence="2">
    <name type="scientific">Microsorum sp. SU-2018</name>
    <dbReference type="NCBI Taxonomy" id="2079548"/>
    <lineage>
        <taxon>Eukaryota</taxon>
        <taxon>Viridiplantae</taxon>
        <taxon>Streptophyta</taxon>
        <taxon>Embryophyta</taxon>
        <taxon>Tracheophyta</taxon>
        <taxon>Polypodiopsida</taxon>
        <taxon>Polypodiidae</taxon>
        <taxon>Polypodiales</taxon>
        <taxon>Polypodiineae</taxon>
        <taxon>Polypodiaceae</taxon>
        <taxon>Microsoroideae</taxon>
        <taxon>Microsorum</taxon>
    </lineage>
</organism>
<protein>
    <submittedName>
        <fullName evidence="2">Mannose binding lectin</fullName>
    </submittedName>
</protein>
<dbReference type="SMART" id="SM00108">
    <property type="entry name" value="B_lectin"/>
    <property type="match status" value="1"/>
</dbReference>
<dbReference type="EMBL" id="KY684079">
    <property type="protein sequence ID" value="AUX13429.1"/>
    <property type="molecule type" value="mRNA"/>
</dbReference>